<feature type="region of interest" description="Disordered" evidence="1">
    <location>
        <begin position="174"/>
        <end position="213"/>
    </location>
</feature>
<organism evidence="2 3">
    <name type="scientific">Cytospora schulzeri</name>
    <dbReference type="NCBI Taxonomy" id="448051"/>
    <lineage>
        <taxon>Eukaryota</taxon>
        <taxon>Fungi</taxon>
        <taxon>Dikarya</taxon>
        <taxon>Ascomycota</taxon>
        <taxon>Pezizomycotina</taxon>
        <taxon>Sordariomycetes</taxon>
        <taxon>Sordariomycetidae</taxon>
        <taxon>Diaporthales</taxon>
        <taxon>Cytosporaceae</taxon>
        <taxon>Cytospora</taxon>
    </lineage>
</organism>
<evidence type="ECO:0000256" key="1">
    <source>
        <dbReference type="SAM" id="MobiDB-lite"/>
    </source>
</evidence>
<protein>
    <submittedName>
        <fullName evidence="2">Uncharacterized protein</fullName>
    </submittedName>
</protein>
<feature type="compositionally biased region" description="Low complexity" evidence="1">
    <location>
        <begin position="252"/>
        <end position="261"/>
    </location>
</feature>
<accession>A0A423VAB2</accession>
<proteinExistence type="predicted"/>
<gene>
    <name evidence="2" type="ORF">VMCG_10792</name>
</gene>
<comment type="caution">
    <text evidence="2">The sequence shown here is derived from an EMBL/GenBank/DDBJ whole genome shotgun (WGS) entry which is preliminary data.</text>
</comment>
<evidence type="ECO:0000313" key="3">
    <source>
        <dbReference type="Proteomes" id="UP000283895"/>
    </source>
</evidence>
<feature type="region of interest" description="Disordered" evidence="1">
    <location>
        <begin position="240"/>
        <end position="270"/>
    </location>
</feature>
<feature type="region of interest" description="Disordered" evidence="1">
    <location>
        <begin position="1"/>
        <end position="24"/>
    </location>
</feature>
<keyword evidence="3" id="KW-1185">Reference proteome</keyword>
<name>A0A423VAB2_9PEZI</name>
<reference evidence="2 3" key="1">
    <citation type="submission" date="2015-09" db="EMBL/GenBank/DDBJ databases">
        <title>Host preference determinants of Valsa canker pathogens revealed by comparative genomics.</title>
        <authorList>
            <person name="Yin Z."/>
            <person name="Huang L."/>
        </authorList>
    </citation>
    <scope>NUCLEOTIDE SEQUENCE [LARGE SCALE GENOMIC DNA]</scope>
    <source>
        <strain evidence="2 3">03-1</strain>
    </source>
</reference>
<feature type="compositionally biased region" description="Gly residues" evidence="1">
    <location>
        <begin position="11"/>
        <end position="21"/>
    </location>
</feature>
<sequence>MPPPPMRAPGHGHGYGHGNGQGAKIQGKAMTGTGAQIRILGVLANRLIPKPRGSGTQAPRLIWWPEHIRIFQRFLAANQHSPDSLRALSAGNSGSNEDICMRELAEELGIRTRQLQHAQWLGIKDKMLSSLQYRLSQLILEGLVEETWDVRNDRPAWTWDSQITREIIAADWTGHVGKPAMTGDEDEDDENEDSTSRHMDNEASGYSVQHDEEDIPSVMSDIGLNDGLQYESYVQGDMARSEYGQNPHSSNDDMNNDMNSDMKSDDDDDDDDDRAGIAIVFPFKQTRHWTIRLALVKAVFSTERYSRNPDIAFKTIDV</sequence>
<feature type="compositionally biased region" description="Acidic residues" evidence="1">
    <location>
        <begin position="183"/>
        <end position="193"/>
    </location>
</feature>
<dbReference type="AlphaFoldDB" id="A0A423VAB2"/>
<dbReference type="EMBL" id="LKEA01000088">
    <property type="protein sequence ID" value="ROV87780.1"/>
    <property type="molecule type" value="Genomic_DNA"/>
</dbReference>
<dbReference type="Proteomes" id="UP000283895">
    <property type="component" value="Unassembled WGS sequence"/>
</dbReference>
<evidence type="ECO:0000313" key="2">
    <source>
        <dbReference type="EMBL" id="ROV87780.1"/>
    </source>
</evidence>